<dbReference type="Proteomes" id="UP000054565">
    <property type="component" value="Unassembled WGS sequence"/>
</dbReference>
<feature type="region of interest" description="Disordered" evidence="1">
    <location>
        <begin position="9"/>
        <end position="47"/>
    </location>
</feature>
<dbReference type="EMBL" id="DS028095">
    <property type="protein sequence ID" value="KMP04785.1"/>
    <property type="molecule type" value="Genomic_DNA"/>
</dbReference>
<evidence type="ECO:0000256" key="1">
    <source>
        <dbReference type="SAM" id="MobiDB-lite"/>
    </source>
</evidence>
<evidence type="ECO:0000313" key="2">
    <source>
        <dbReference type="EMBL" id="KMP04785.1"/>
    </source>
</evidence>
<protein>
    <submittedName>
        <fullName evidence="2">Uncharacterized protein</fullName>
    </submittedName>
</protein>
<sequence length="113" mass="12430">MVRLRIHACRSNKNTRDISHQDASGSPSSTWHPPGSQFRTNSAPEFRPPTAALTRRMMAIGCTRDSFPNEENAMGISWQQQGVENEWPSLLAMAASNQPDLGFTGPSAFSKDP</sequence>
<accession>A0A0J6YAJ8</accession>
<organism evidence="2 3">
    <name type="scientific">Coccidioides immitis RMSCC 2394</name>
    <dbReference type="NCBI Taxonomy" id="404692"/>
    <lineage>
        <taxon>Eukaryota</taxon>
        <taxon>Fungi</taxon>
        <taxon>Dikarya</taxon>
        <taxon>Ascomycota</taxon>
        <taxon>Pezizomycotina</taxon>
        <taxon>Eurotiomycetes</taxon>
        <taxon>Eurotiomycetidae</taxon>
        <taxon>Onygenales</taxon>
        <taxon>Onygenaceae</taxon>
        <taxon>Coccidioides</taxon>
    </lineage>
</organism>
<proteinExistence type="predicted"/>
<name>A0A0J6YAJ8_COCIT</name>
<evidence type="ECO:0000313" key="3">
    <source>
        <dbReference type="Proteomes" id="UP000054565"/>
    </source>
</evidence>
<feature type="compositionally biased region" description="Polar residues" evidence="1">
    <location>
        <begin position="21"/>
        <end position="43"/>
    </location>
</feature>
<dbReference type="AlphaFoldDB" id="A0A0J6YAJ8"/>
<reference evidence="3" key="1">
    <citation type="journal article" date="2010" name="Genome Res.">
        <title>Population genomic sequencing of Coccidioides fungi reveals recent hybridization and transposon control.</title>
        <authorList>
            <person name="Neafsey D.E."/>
            <person name="Barker B.M."/>
            <person name="Sharpton T.J."/>
            <person name="Stajich J.E."/>
            <person name="Park D.J."/>
            <person name="Whiston E."/>
            <person name="Hung C.-Y."/>
            <person name="McMahan C."/>
            <person name="White J."/>
            <person name="Sykes S."/>
            <person name="Heiman D."/>
            <person name="Young S."/>
            <person name="Zeng Q."/>
            <person name="Abouelleil A."/>
            <person name="Aftuck L."/>
            <person name="Bessette D."/>
            <person name="Brown A."/>
            <person name="FitzGerald M."/>
            <person name="Lui A."/>
            <person name="Macdonald J.P."/>
            <person name="Priest M."/>
            <person name="Orbach M.J."/>
            <person name="Galgiani J.N."/>
            <person name="Kirkland T.N."/>
            <person name="Cole G.T."/>
            <person name="Birren B.W."/>
            <person name="Henn M.R."/>
            <person name="Taylor J.W."/>
            <person name="Rounsley S.D."/>
        </authorList>
    </citation>
    <scope>NUCLEOTIDE SEQUENCE [LARGE SCALE GENOMIC DNA]</scope>
    <source>
        <strain evidence="3">RMSCC 2394</strain>
    </source>
</reference>
<gene>
    <name evidence="2" type="ORF">CIRG_04467</name>
</gene>